<protein>
    <recommendedName>
        <fullName evidence="1">Metallo-beta-lactamase domain-containing protein</fullName>
    </recommendedName>
</protein>
<name>A0A6J4KE33_9CHLR</name>
<dbReference type="EMBL" id="CADCTC010000301">
    <property type="protein sequence ID" value="CAA9302519.1"/>
    <property type="molecule type" value="Genomic_DNA"/>
</dbReference>
<gene>
    <name evidence="2" type="ORF">AVDCRST_MAG77-5780</name>
</gene>
<dbReference type="Gene3D" id="3.60.15.10">
    <property type="entry name" value="Ribonuclease Z/Hydroxyacylglutathione hydrolase-like"/>
    <property type="match status" value="1"/>
</dbReference>
<dbReference type="AlphaFoldDB" id="A0A6J4KE33"/>
<organism evidence="2">
    <name type="scientific">uncultured Chloroflexota bacterium</name>
    <dbReference type="NCBI Taxonomy" id="166587"/>
    <lineage>
        <taxon>Bacteria</taxon>
        <taxon>Bacillati</taxon>
        <taxon>Chloroflexota</taxon>
        <taxon>environmental samples</taxon>
    </lineage>
</organism>
<dbReference type="InterPro" id="IPR001279">
    <property type="entry name" value="Metallo-B-lactamas"/>
</dbReference>
<dbReference type="InterPro" id="IPR036866">
    <property type="entry name" value="RibonucZ/Hydroxyglut_hydro"/>
</dbReference>
<dbReference type="PANTHER" id="PTHR42663:SF6">
    <property type="entry name" value="HYDROLASE C777.06C-RELATED"/>
    <property type="match status" value="1"/>
</dbReference>
<feature type="domain" description="Metallo-beta-lactamase" evidence="1">
    <location>
        <begin position="57"/>
        <end position="242"/>
    </location>
</feature>
<dbReference type="PANTHER" id="PTHR42663">
    <property type="entry name" value="HYDROLASE C777.06C-RELATED-RELATED"/>
    <property type="match status" value="1"/>
</dbReference>
<reference evidence="2" key="1">
    <citation type="submission" date="2020-02" db="EMBL/GenBank/DDBJ databases">
        <authorList>
            <person name="Meier V. D."/>
        </authorList>
    </citation>
    <scope>NUCLEOTIDE SEQUENCE</scope>
    <source>
        <strain evidence="2">AVDCRST_MAG77</strain>
    </source>
</reference>
<dbReference type="SUPFAM" id="SSF56281">
    <property type="entry name" value="Metallo-hydrolase/oxidoreductase"/>
    <property type="match status" value="1"/>
</dbReference>
<accession>A0A6J4KE33</accession>
<evidence type="ECO:0000259" key="1">
    <source>
        <dbReference type="Pfam" id="PF12706"/>
    </source>
</evidence>
<proteinExistence type="predicted"/>
<evidence type="ECO:0000313" key="2">
    <source>
        <dbReference type="EMBL" id="CAA9302519.1"/>
    </source>
</evidence>
<sequence length="289" mass="32200">MTAEQTQTAGMRLLFLGTGASQGYPAVFCRCENCEAARERGGRSIRRRSALLVNDDLLLDFGPDVMAAARDERLSLHRAQYVLLTHADSDHLHRENFDQHRPRWAQPEIPTLHVHGSAATLELVRGYPWSLEEMRVELRVVAPGQTWEMGPYRVTALRARHTEGQQPLFYVVQQGQQALLYATDTGAFFPETWEVLERLRGEGVRLGAAVIEGTSGTRDTKPESGHMNLARCGEHHRMLRERGLTVAGCVHLATHFSPNGSPLHEETAAFLEPYGVAPAYDGLRLTLGN</sequence>
<dbReference type="Pfam" id="PF12706">
    <property type="entry name" value="Lactamase_B_2"/>
    <property type="match status" value="1"/>
</dbReference>